<name>A0A097ECZ6_9SPHN</name>
<dbReference type="NCBIfam" id="TIGR00797">
    <property type="entry name" value="matE"/>
    <property type="match status" value="1"/>
</dbReference>
<dbReference type="PANTHER" id="PTHR43549:SF3">
    <property type="entry name" value="MULTIDRUG RESISTANCE PROTEIN YPNP-RELATED"/>
    <property type="match status" value="1"/>
</dbReference>
<keyword evidence="4 7" id="KW-0812">Transmembrane</keyword>
<keyword evidence="3" id="KW-1003">Cell membrane</keyword>
<proteinExistence type="predicted"/>
<evidence type="ECO:0000256" key="2">
    <source>
        <dbReference type="ARBA" id="ARBA00022448"/>
    </source>
</evidence>
<reference evidence="8 9" key="1">
    <citation type="submission" date="2014-09" db="EMBL/GenBank/DDBJ databases">
        <title>Using Illumina technology Improving SMRT sequencing Genome Assembly by RASTools.</title>
        <authorList>
            <person name="Zhou Y."/>
            <person name="Ma T."/>
            <person name="Liu T."/>
        </authorList>
    </citation>
    <scope>NUCLEOTIDE SEQUENCE [LARGE SCALE GENOMIC DNA]</scope>
    <source>
        <strain evidence="8 9">ATCC 55669</strain>
    </source>
</reference>
<feature type="transmembrane region" description="Helical" evidence="7">
    <location>
        <begin position="170"/>
        <end position="189"/>
    </location>
</feature>
<dbReference type="RefSeq" id="WP_038659019.1">
    <property type="nucleotide sequence ID" value="NZ_CP009571.1"/>
</dbReference>
<evidence type="ECO:0000256" key="6">
    <source>
        <dbReference type="ARBA" id="ARBA00023136"/>
    </source>
</evidence>
<feature type="transmembrane region" description="Helical" evidence="7">
    <location>
        <begin position="136"/>
        <end position="158"/>
    </location>
</feature>
<evidence type="ECO:0000256" key="3">
    <source>
        <dbReference type="ARBA" id="ARBA00022475"/>
    </source>
</evidence>
<feature type="transmembrane region" description="Helical" evidence="7">
    <location>
        <begin position="253"/>
        <end position="271"/>
    </location>
</feature>
<keyword evidence="6 7" id="KW-0472">Membrane</keyword>
<keyword evidence="9" id="KW-1185">Reference proteome</keyword>
<evidence type="ECO:0000256" key="7">
    <source>
        <dbReference type="SAM" id="Phobius"/>
    </source>
</evidence>
<keyword evidence="5 7" id="KW-1133">Transmembrane helix</keyword>
<feature type="transmembrane region" description="Helical" evidence="7">
    <location>
        <begin position="392"/>
        <end position="411"/>
    </location>
</feature>
<feature type="transmembrane region" description="Helical" evidence="7">
    <location>
        <begin position="423"/>
        <end position="443"/>
    </location>
</feature>
<dbReference type="HOGENOM" id="CLU_012893_5_0_5"/>
<dbReference type="AlphaFoldDB" id="A0A097ECZ6"/>
<keyword evidence="2" id="KW-0813">Transport</keyword>
<dbReference type="GO" id="GO:0005886">
    <property type="term" value="C:plasma membrane"/>
    <property type="evidence" value="ECO:0007669"/>
    <property type="project" value="UniProtKB-SubCell"/>
</dbReference>
<dbReference type="GO" id="GO:0042910">
    <property type="term" value="F:xenobiotic transmembrane transporter activity"/>
    <property type="evidence" value="ECO:0007669"/>
    <property type="project" value="InterPro"/>
</dbReference>
<dbReference type="EMBL" id="CP009571">
    <property type="protein sequence ID" value="AIT05430.1"/>
    <property type="molecule type" value="Genomic_DNA"/>
</dbReference>
<dbReference type="KEGG" id="stax:MC45_02345"/>
<feature type="transmembrane region" description="Helical" evidence="7">
    <location>
        <begin position="101"/>
        <end position="124"/>
    </location>
</feature>
<feature type="transmembrane region" description="Helical" evidence="7">
    <location>
        <begin position="325"/>
        <end position="344"/>
    </location>
</feature>
<feature type="transmembrane region" description="Helical" evidence="7">
    <location>
        <begin position="291"/>
        <end position="313"/>
    </location>
</feature>
<feature type="transmembrane region" description="Helical" evidence="7">
    <location>
        <begin position="59"/>
        <end position="80"/>
    </location>
</feature>
<sequence>MARPQRDLTSGPIGKTLLLFALPTLGSSVLQSINGSINAIWIGQLLGERALAATTNAGLVMFLLVSAVFGFGMAATILIGQAMGRRDIDGVRRVVGTAHGLFAILSLLVVAAGWMTAPAILTALRTPADAYPLALSYLRVIFVAMPTSFLAVLLSMVLRGAGDSVTPLKFMALGSLIDVLLNPVLIRGMGPIPALGIAGSATATFIANTVSFAALLAYVYRRDLVVRLRGAEWRYLIPDPALLRPIVTKGVPMGLQMLVATGSALAMIGLVNGYGTTTTAAYGAASQLWTYIQMPAMSVGAAVSAMVAQNIGAGRWDRVARITRSGLLLNLAMTAALIVAVAVLDRAALGLFLGSDAGSIDLAAHINIIGSASFLLFGVSMVLSATVRANGAVVGPLLILAVALFPIRLGLAYALQPSWGADAIWWSFPAGSAASMVMTIAYYRYGSWRKGQLLPAVEGEEHAKAATEPTAKQMPVG</sequence>
<dbReference type="PIRSF" id="PIRSF006603">
    <property type="entry name" value="DinF"/>
    <property type="match status" value="1"/>
</dbReference>
<comment type="subcellular location">
    <subcellularLocation>
        <location evidence="1">Cell inner membrane</location>
        <topology evidence="1">Multi-pass membrane protein</topology>
    </subcellularLocation>
</comment>
<dbReference type="Pfam" id="PF01554">
    <property type="entry name" value="MatE"/>
    <property type="match status" value="2"/>
</dbReference>
<dbReference type="CDD" id="cd13138">
    <property type="entry name" value="MATE_yoeA_like"/>
    <property type="match status" value="1"/>
</dbReference>
<feature type="transmembrane region" description="Helical" evidence="7">
    <location>
        <begin position="195"/>
        <end position="220"/>
    </location>
</feature>
<evidence type="ECO:0000256" key="4">
    <source>
        <dbReference type="ARBA" id="ARBA00022692"/>
    </source>
</evidence>
<dbReference type="InterPro" id="IPR002528">
    <property type="entry name" value="MATE_fam"/>
</dbReference>
<dbReference type="eggNOG" id="COG0534">
    <property type="taxonomic scope" value="Bacteria"/>
</dbReference>
<dbReference type="PANTHER" id="PTHR43549">
    <property type="entry name" value="MULTIDRUG RESISTANCE PROTEIN YPNP-RELATED"/>
    <property type="match status" value="1"/>
</dbReference>
<feature type="transmembrane region" description="Helical" evidence="7">
    <location>
        <begin position="364"/>
        <end position="385"/>
    </location>
</feature>
<dbReference type="STRING" id="1549858.MC45_02345"/>
<evidence type="ECO:0000256" key="5">
    <source>
        <dbReference type="ARBA" id="ARBA00022989"/>
    </source>
</evidence>
<protein>
    <submittedName>
        <fullName evidence="8">Multidrug transporter MatE</fullName>
    </submittedName>
</protein>
<evidence type="ECO:0000256" key="1">
    <source>
        <dbReference type="ARBA" id="ARBA00004429"/>
    </source>
</evidence>
<accession>A0A097ECZ6</accession>
<evidence type="ECO:0000313" key="9">
    <source>
        <dbReference type="Proteomes" id="UP000033200"/>
    </source>
</evidence>
<organism evidence="8 9">
    <name type="scientific">Sphingomonas taxi</name>
    <dbReference type="NCBI Taxonomy" id="1549858"/>
    <lineage>
        <taxon>Bacteria</taxon>
        <taxon>Pseudomonadati</taxon>
        <taxon>Pseudomonadota</taxon>
        <taxon>Alphaproteobacteria</taxon>
        <taxon>Sphingomonadales</taxon>
        <taxon>Sphingomonadaceae</taxon>
        <taxon>Sphingomonas</taxon>
    </lineage>
</organism>
<dbReference type="GO" id="GO:0015297">
    <property type="term" value="F:antiporter activity"/>
    <property type="evidence" value="ECO:0007669"/>
    <property type="project" value="InterPro"/>
</dbReference>
<dbReference type="Proteomes" id="UP000033200">
    <property type="component" value="Chromosome"/>
</dbReference>
<evidence type="ECO:0000313" key="8">
    <source>
        <dbReference type="EMBL" id="AIT05430.1"/>
    </source>
</evidence>
<gene>
    <name evidence="8" type="ORF">MC45_02345</name>
</gene>
<dbReference type="InterPro" id="IPR052031">
    <property type="entry name" value="Membrane_Transporter-Flippase"/>
</dbReference>
<dbReference type="InterPro" id="IPR048279">
    <property type="entry name" value="MdtK-like"/>
</dbReference>